<dbReference type="InterPro" id="IPR011042">
    <property type="entry name" value="6-blade_b-propeller_TolB-like"/>
</dbReference>
<reference evidence="1 2" key="1">
    <citation type="journal article" date="2019" name="Commun. Biol.">
        <title>The bagworm genome reveals a unique fibroin gene that provides high tensile strength.</title>
        <authorList>
            <person name="Kono N."/>
            <person name="Nakamura H."/>
            <person name="Ohtoshi R."/>
            <person name="Tomita M."/>
            <person name="Numata K."/>
            <person name="Arakawa K."/>
        </authorList>
    </citation>
    <scope>NUCLEOTIDE SEQUENCE [LARGE SCALE GENOMIC DNA]</scope>
</reference>
<dbReference type="SUPFAM" id="SSF63825">
    <property type="entry name" value="YWTD domain"/>
    <property type="match status" value="1"/>
</dbReference>
<dbReference type="EMBL" id="BGZK01003156">
    <property type="protein sequence ID" value="GBP98527.1"/>
    <property type="molecule type" value="Genomic_DNA"/>
</dbReference>
<organism evidence="1 2">
    <name type="scientific">Eumeta variegata</name>
    <name type="common">Bagworm moth</name>
    <name type="synonym">Eumeta japonica</name>
    <dbReference type="NCBI Taxonomy" id="151549"/>
    <lineage>
        <taxon>Eukaryota</taxon>
        <taxon>Metazoa</taxon>
        <taxon>Ecdysozoa</taxon>
        <taxon>Arthropoda</taxon>
        <taxon>Hexapoda</taxon>
        <taxon>Insecta</taxon>
        <taxon>Pterygota</taxon>
        <taxon>Neoptera</taxon>
        <taxon>Endopterygota</taxon>
        <taxon>Lepidoptera</taxon>
        <taxon>Glossata</taxon>
        <taxon>Ditrysia</taxon>
        <taxon>Tineoidea</taxon>
        <taxon>Psychidae</taxon>
        <taxon>Oiketicinae</taxon>
        <taxon>Eumeta</taxon>
    </lineage>
</organism>
<dbReference type="OrthoDB" id="9990982at2759"/>
<keyword evidence="2" id="KW-1185">Reference proteome</keyword>
<evidence type="ECO:0000313" key="2">
    <source>
        <dbReference type="Proteomes" id="UP000299102"/>
    </source>
</evidence>
<name>A0A4C2AJ28_EUMVA</name>
<protein>
    <submittedName>
        <fullName evidence="1">Uncharacterized protein</fullName>
    </submittedName>
</protein>
<sequence>MLGRWGKLYWSHSVDGFERIEEANEDGSARRTLVTYGADPQLAGVVGLTIDVNGHRLYWVNSDSATMQYYELGSGKSHTLSVGGARAPALEVHGSRLTGGHGRRHSARATRTRAPTIDCCVTAPRAWYRSAYDADAQKGDAGACVTRPGVCASVSTHVRQDERVHVCCRLSCARRPVRRRIRATRVFDELGGARTSAGRHTHPGAGSAVAAGHGHEHRFYAGMPL</sequence>
<dbReference type="Gene3D" id="2.120.10.30">
    <property type="entry name" value="TolB, C-terminal domain"/>
    <property type="match status" value="1"/>
</dbReference>
<dbReference type="Proteomes" id="UP000299102">
    <property type="component" value="Unassembled WGS sequence"/>
</dbReference>
<proteinExistence type="predicted"/>
<evidence type="ECO:0000313" key="1">
    <source>
        <dbReference type="EMBL" id="GBP98527.1"/>
    </source>
</evidence>
<dbReference type="AlphaFoldDB" id="A0A4C2AJ28"/>
<comment type="caution">
    <text evidence="1">The sequence shown here is derived from an EMBL/GenBank/DDBJ whole genome shotgun (WGS) entry which is preliminary data.</text>
</comment>
<accession>A0A4C2AJ28</accession>
<gene>
    <name evidence="1" type="ORF">EVAR_93760_1</name>
</gene>